<evidence type="ECO:0000313" key="1">
    <source>
        <dbReference type="EMBL" id="DAF85169.1"/>
    </source>
</evidence>
<dbReference type="EMBL" id="BK015918">
    <property type="protein sequence ID" value="DAF85169.1"/>
    <property type="molecule type" value="Genomic_DNA"/>
</dbReference>
<proteinExistence type="predicted"/>
<organism evidence="1">
    <name type="scientific">Siphoviridae sp. ctxdc10</name>
    <dbReference type="NCBI Taxonomy" id="2825740"/>
    <lineage>
        <taxon>Viruses</taxon>
        <taxon>Duplodnaviria</taxon>
        <taxon>Heunggongvirae</taxon>
        <taxon>Uroviricota</taxon>
        <taxon>Caudoviricetes</taxon>
    </lineage>
</organism>
<sequence>MDSFELKPAPLWKRVAGYFWCIWYKRVHAQRRKRDLFIYQERKRLSEPQVLWPSL</sequence>
<protein>
    <submittedName>
        <fullName evidence="1">Uncharacterized protein</fullName>
    </submittedName>
</protein>
<name>A0A8S5TSI8_9CAUD</name>
<reference evidence="1" key="1">
    <citation type="journal article" date="2021" name="Proc. Natl. Acad. Sci. U.S.A.">
        <title>A Catalog of Tens of Thousands of Viruses from Human Metagenomes Reveals Hidden Associations with Chronic Diseases.</title>
        <authorList>
            <person name="Tisza M.J."/>
            <person name="Buck C.B."/>
        </authorList>
    </citation>
    <scope>NUCLEOTIDE SEQUENCE</scope>
    <source>
        <strain evidence="1">Ctxdc10</strain>
    </source>
</reference>
<accession>A0A8S5TSI8</accession>